<dbReference type="EMBL" id="JAGVSJ010000011">
    <property type="protein sequence ID" value="MBX8631950.1"/>
    <property type="molecule type" value="Genomic_DNA"/>
</dbReference>
<evidence type="ECO:0000313" key="2">
    <source>
        <dbReference type="EMBL" id="MBX8631950.1"/>
    </source>
</evidence>
<dbReference type="Proteomes" id="UP000716004">
    <property type="component" value="Unassembled WGS sequence"/>
</dbReference>
<accession>A0A8J8CE94</accession>
<dbReference type="AlphaFoldDB" id="A0A8J8CE94"/>
<protein>
    <submittedName>
        <fullName evidence="2">Uncharacterized protein</fullName>
    </submittedName>
</protein>
<dbReference type="EMBL" id="JAHEAC010000035">
    <property type="protein sequence ID" value="MBX8644057.1"/>
    <property type="molecule type" value="Genomic_DNA"/>
</dbReference>
<sequence length="138" mass="15613">MLLTISIAEFSGITSLYFIVKYYELPTWIRSKMLSYSRLFILKDEKVILLNRVAPVIPFLGAFIATCRWPYAKSIFYNFIGGISKYLLIILLASFLLSVFSNQFEAEIITLFAVATIIGVSAYLSSRERKRLGAGTGF</sequence>
<reference evidence="2" key="1">
    <citation type="submission" date="2021-04" db="EMBL/GenBank/DDBJ databases">
        <title>Genomic insights into ecological role and evolution of a novel Thermoplasmata order Candidatus Sysuiplasmatales.</title>
        <authorList>
            <person name="Yuan Y."/>
        </authorList>
    </citation>
    <scope>NUCLEOTIDE SEQUENCE</scope>
    <source>
        <strain evidence="3">TUT19-bin139</strain>
        <strain evidence="2">YP2-bin.285</strain>
    </source>
</reference>
<keyword evidence="1" id="KW-0472">Membrane</keyword>
<keyword evidence="1" id="KW-1133">Transmembrane helix</keyword>
<organism evidence="2 4">
    <name type="scientific">Candidatus Sysuiplasma superficiale</name>
    <dbReference type="NCBI Taxonomy" id="2823368"/>
    <lineage>
        <taxon>Archaea</taxon>
        <taxon>Methanobacteriati</taxon>
        <taxon>Thermoplasmatota</taxon>
        <taxon>Thermoplasmata</taxon>
        <taxon>Candidatus Sysuiplasmatales</taxon>
        <taxon>Candidatus Sysuiplasmataceae</taxon>
        <taxon>Candidatus Sysuiplasma</taxon>
    </lineage>
</organism>
<evidence type="ECO:0000256" key="1">
    <source>
        <dbReference type="SAM" id="Phobius"/>
    </source>
</evidence>
<proteinExistence type="predicted"/>
<keyword evidence="1" id="KW-0812">Transmembrane</keyword>
<feature type="transmembrane region" description="Helical" evidence="1">
    <location>
        <begin position="53"/>
        <end position="71"/>
    </location>
</feature>
<gene>
    <name evidence="2" type="ORF">J9259_05465</name>
    <name evidence="3" type="ORF">KIY12_04955</name>
</gene>
<evidence type="ECO:0000313" key="3">
    <source>
        <dbReference type="EMBL" id="MBX8644057.1"/>
    </source>
</evidence>
<dbReference type="Proteomes" id="UP000750197">
    <property type="component" value="Unassembled WGS sequence"/>
</dbReference>
<name>A0A8J8CE94_9ARCH</name>
<feature type="transmembrane region" description="Helical" evidence="1">
    <location>
        <begin position="83"/>
        <end position="100"/>
    </location>
</feature>
<feature type="transmembrane region" description="Helical" evidence="1">
    <location>
        <begin position="106"/>
        <end position="124"/>
    </location>
</feature>
<comment type="caution">
    <text evidence="2">The sequence shown here is derived from an EMBL/GenBank/DDBJ whole genome shotgun (WGS) entry which is preliminary data.</text>
</comment>
<evidence type="ECO:0000313" key="4">
    <source>
        <dbReference type="Proteomes" id="UP000716004"/>
    </source>
</evidence>